<comment type="catalytic activity">
    <reaction evidence="16">
        <text>17beta-hydroxy-5alpha-androstan-3-one + NAD(+) = 5alpha-androstan-3,17-dione + NADH + H(+)</text>
        <dbReference type="Rhea" id="RHEA:41992"/>
        <dbReference type="ChEBI" id="CHEBI:15378"/>
        <dbReference type="ChEBI" id="CHEBI:15994"/>
        <dbReference type="ChEBI" id="CHEBI:16330"/>
        <dbReference type="ChEBI" id="CHEBI:57540"/>
        <dbReference type="ChEBI" id="CHEBI:57945"/>
    </reaction>
    <physiologicalReaction direction="left-to-right" evidence="16">
        <dbReference type="Rhea" id="RHEA:41993"/>
    </physiologicalReaction>
</comment>
<keyword evidence="12" id="KW-0275">Fatty acid biosynthesis</keyword>
<evidence type="ECO:0000256" key="8">
    <source>
        <dbReference type="ARBA" id="ARBA00023002"/>
    </source>
</evidence>
<evidence type="ECO:0000256" key="4">
    <source>
        <dbReference type="ARBA" id="ARBA00012456"/>
    </source>
</evidence>
<evidence type="ECO:0000256" key="22">
    <source>
        <dbReference type="ARBA" id="ARBA00081419"/>
    </source>
</evidence>
<dbReference type="Gene3D" id="3.40.50.720">
    <property type="entry name" value="NAD(P)-binding Rossmann-like Domain"/>
    <property type="match status" value="1"/>
</dbReference>
<keyword evidence="11" id="KW-0496">Mitochondrion</keyword>
<evidence type="ECO:0000256" key="6">
    <source>
        <dbReference type="ARBA" id="ARBA00022553"/>
    </source>
</evidence>
<dbReference type="FunFam" id="3.40.50.720:FF:000231">
    <property type="entry name" value="Estradiol 17-beta-dehydrogenase 8"/>
    <property type="match status" value="1"/>
</dbReference>
<keyword evidence="6" id="KW-0597">Phosphoprotein</keyword>
<evidence type="ECO:0000256" key="15">
    <source>
        <dbReference type="ARBA" id="ARBA00050232"/>
    </source>
</evidence>
<dbReference type="PROSITE" id="PS00061">
    <property type="entry name" value="ADH_SHORT"/>
    <property type="match status" value="1"/>
</dbReference>
<evidence type="ECO:0000256" key="12">
    <source>
        <dbReference type="ARBA" id="ARBA00023160"/>
    </source>
</evidence>
<evidence type="ECO:0000256" key="17">
    <source>
        <dbReference type="ARBA" id="ARBA00052680"/>
    </source>
</evidence>
<dbReference type="AlphaFoldDB" id="A0A8B7P9N1"/>
<sequence>MAYLLSGRVALVTGGGSGIGKEVCKLLAERGAYIAATDINKNAIQDTISNLQGNSGKASHLAMECDVSSGDSVRSCFSEATKHFKQPPTLLANCAGITMDTYLAKMTEEQFDKVIQVNLKGTFLTNQAFAHCLAASAKQGGDAAPGAIVNVSSISAHRGNMGQTNYSASKAGVEGFTRSAAKELAKFGIRVNCVYPGLIETPMTDTVPEHLKEMVKYAIALKRAGQPQEVAEVIAFLLSDAASYVTGACVEVTGGL</sequence>
<evidence type="ECO:0000256" key="25">
    <source>
        <dbReference type="ARBA" id="ARBA00083258"/>
    </source>
</evidence>
<comment type="subcellular location">
    <subcellularLocation>
        <location evidence="1">Mitochondrion matrix</location>
    </subcellularLocation>
</comment>
<dbReference type="OrthoDB" id="1888931at2759"/>
<evidence type="ECO:0000256" key="19">
    <source>
        <dbReference type="ARBA" id="ARBA00066822"/>
    </source>
</evidence>
<dbReference type="InterPro" id="IPR057326">
    <property type="entry name" value="KR_dom"/>
</dbReference>
<dbReference type="EC" id="1.1.1.239" evidence="19"/>
<comment type="catalytic activity">
    <reaction evidence="15">
        <text>testosterone + NAD(+) = androst-4-ene-3,17-dione + NADH + H(+)</text>
        <dbReference type="Rhea" id="RHEA:14929"/>
        <dbReference type="ChEBI" id="CHEBI:15378"/>
        <dbReference type="ChEBI" id="CHEBI:16422"/>
        <dbReference type="ChEBI" id="CHEBI:17347"/>
        <dbReference type="ChEBI" id="CHEBI:57540"/>
        <dbReference type="ChEBI" id="CHEBI:57945"/>
        <dbReference type="EC" id="1.1.1.239"/>
    </reaction>
    <physiologicalReaction direction="left-to-right" evidence="15">
        <dbReference type="Rhea" id="RHEA:14930"/>
    </physiologicalReaction>
</comment>
<dbReference type="PRINTS" id="PR00081">
    <property type="entry name" value="GDHRDH"/>
</dbReference>
<comment type="pathway">
    <text evidence="13">Steroid biosynthesis; estrogen biosynthesis.</text>
</comment>
<dbReference type="PANTHER" id="PTHR42760">
    <property type="entry name" value="SHORT-CHAIN DEHYDROGENASES/REDUCTASES FAMILY MEMBER"/>
    <property type="match status" value="1"/>
</dbReference>
<evidence type="ECO:0000256" key="5">
    <source>
        <dbReference type="ARBA" id="ARBA00022516"/>
    </source>
</evidence>
<dbReference type="Proteomes" id="UP000694843">
    <property type="component" value="Unplaced"/>
</dbReference>
<evidence type="ECO:0000256" key="16">
    <source>
        <dbReference type="ARBA" id="ARBA00050435"/>
    </source>
</evidence>
<keyword evidence="8" id="KW-0560">Oxidoreductase</keyword>
<comment type="similarity">
    <text evidence="3">Belongs to the short-chain dehydrogenases/reductases (SDR) family.</text>
</comment>
<dbReference type="PANTHER" id="PTHR42760:SF83">
    <property type="entry name" value="(3R)-3-HYDROXYACYL-COA DEHYDROGENASE"/>
    <property type="match status" value="1"/>
</dbReference>
<dbReference type="InterPro" id="IPR020904">
    <property type="entry name" value="Sc_DH/Rdtase_CS"/>
</dbReference>
<gene>
    <name evidence="28" type="primary">LOC108678554</name>
</gene>
<evidence type="ECO:0000256" key="3">
    <source>
        <dbReference type="ARBA" id="ARBA00006484"/>
    </source>
</evidence>
<evidence type="ECO:0000313" key="27">
    <source>
        <dbReference type="Proteomes" id="UP000694843"/>
    </source>
</evidence>
<comment type="catalytic activity">
    <reaction evidence="14">
        <text>17beta-estradiol + NAD(+) = estrone + NADH + H(+)</text>
        <dbReference type="Rhea" id="RHEA:24612"/>
        <dbReference type="ChEBI" id="CHEBI:15378"/>
        <dbReference type="ChEBI" id="CHEBI:16469"/>
        <dbReference type="ChEBI" id="CHEBI:17263"/>
        <dbReference type="ChEBI" id="CHEBI:57540"/>
        <dbReference type="ChEBI" id="CHEBI:57945"/>
        <dbReference type="EC" id="1.1.1.62"/>
    </reaction>
    <physiologicalReaction direction="left-to-right" evidence="14">
        <dbReference type="Rhea" id="RHEA:24613"/>
    </physiologicalReaction>
    <physiologicalReaction direction="right-to-left" evidence="14">
        <dbReference type="Rhea" id="RHEA:24614"/>
    </physiologicalReaction>
</comment>
<dbReference type="GeneID" id="108678554"/>
<dbReference type="GO" id="GO:0048038">
    <property type="term" value="F:quinone binding"/>
    <property type="evidence" value="ECO:0007669"/>
    <property type="project" value="TreeGrafter"/>
</dbReference>
<evidence type="ECO:0000256" key="24">
    <source>
        <dbReference type="ARBA" id="ARBA00083097"/>
    </source>
</evidence>
<dbReference type="OMA" id="LFGVQCD"/>
<dbReference type="KEGG" id="hazt:108678554"/>
<evidence type="ECO:0000256" key="14">
    <source>
        <dbReference type="ARBA" id="ARBA00049069"/>
    </source>
</evidence>
<dbReference type="SUPFAM" id="SSF51735">
    <property type="entry name" value="NAD(P)-binding Rossmann-fold domains"/>
    <property type="match status" value="1"/>
</dbReference>
<dbReference type="Pfam" id="PF13561">
    <property type="entry name" value="adh_short_C2"/>
    <property type="match status" value="1"/>
</dbReference>
<keyword evidence="27" id="KW-1185">Reference proteome</keyword>
<protein>
    <recommendedName>
        <fullName evidence="20">(3R)-3-hydroxyacyl-CoA dehydrogenase</fullName>
        <ecNumber evidence="19">1.1.1.239</ecNumber>
        <ecNumber evidence="4">1.1.1.n12</ecNumber>
    </recommendedName>
    <alternativeName>
        <fullName evidence="22">17-beta-hydroxysteroid dehydrogenase 8</fullName>
    </alternativeName>
    <alternativeName>
        <fullName evidence="21">3-ketoacyl-[acyl-carrier-protein] reductase alpha subunit</fullName>
    </alternativeName>
    <alternativeName>
        <fullName evidence="24">3-oxoacyl-[acyl-carrier-protein] reductase</fullName>
    </alternativeName>
    <alternativeName>
        <fullName evidence="25">Estradiol 17-beta-dehydrogenase 8</fullName>
    </alternativeName>
    <alternativeName>
        <fullName evidence="23">Testosterone 17-beta-dehydrogenase 8</fullName>
    </alternativeName>
</protein>
<dbReference type="GO" id="GO:0047035">
    <property type="term" value="F:testosterone dehydrogenase (NAD+) activity"/>
    <property type="evidence" value="ECO:0007669"/>
    <property type="project" value="UniProtKB-EC"/>
</dbReference>
<dbReference type="GO" id="GO:0005759">
    <property type="term" value="C:mitochondrial matrix"/>
    <property type="evidence" value="ECO:0007669"/>
    <property type="project" value="UniProtKB-SubCell"/>
</dbReference>
<comment type="subunit">
    <text evidence="18">Heterotetramer with CBR4; contains two molecules of HSD17B8 and CBR4.</text>
</comment>
<dbReference type="InterPro" id="IPR002347">
    <property type="entry name" value="SDR_fam"/>
</dbReference>
<evidence type="ECO:0000256" key="10">
    <source>
        <dbReference type="ARBA" id="ARBA00023098"/>
    </source>
</evidence>
<accession>A0A8B7P9N1</accession>
<evidence type="ECO:0000256" key="23">
    <source>
        <dbReference type="ARBA" id="ARBA00081936"/>
    </source>
</evidence>
<name>A0A8B7P9N1_HYAAZ</name>
<evidence type="ECO:0000259" key="26">
    <source>
        <dbReference type="SMART" id="SM00822"/>
    </source>
</evidence>
<evidence type="ECO:0000256" key="7">
    <source>
        <dbReference type="ARBA" id="ARBA00022832"/>
    </source>
</evidence>
<proteinExistence type="inferred from homology"/>
<evidence type="ECO:0000256" key="1">
    <source>
        <dbReference type="ARBA" id="ARBA00004305"/>
    </source>
</evidence>
<dbReference type="EC" id="1.1.1.n12" evidence="4"/>
<dbReference type="InterPro" id="IPR036291">
    <property type="entry name" value="NAD(P)-bd_dom_sf"/>
</dbReference>
<comment type="catalytic activity">
    <reaction evidence="17">
        <text>a (3R)-3-hydroxyacyl-CoA + NAD(+) = a 3-oxoacyl-CoA + NADH + H(+)</text>
        <dbReference type="Rhea" id="RHEA:32711"/>
        <dbReference type="ChEBI" id="CHEBI:15378"/>
        <dbReference type="ChEBI" id="CHEBI:57319"/>
        <dbReference type="ChEBI" id="CHEBI:57540"/>
        <dbReference type="ChEBI" id="CHEBI:57945"/>
        <dbReference type="ChEBI" id="CHEBI:90726"/>
        <dbReference type="EC" id="1.1.1.n12"/>
    </reaction>
    <physiologicalReaction direction="left-to-right" evidence="17">
        <dbReference type="Rhea" id="RHEA:32712"/>
    </physiologicalReaction>
</comment>
<keyword evidence="10" id="KW-0443">Lipid metabolism</keyword>
<comment type="pathway">
    <text evidence="2">Lipid metabolism; fatty acid biosynthesis.</text>
</comment>
<keyword evidence="7" id="KW-0276">Fatty acid metabolism</keyword>
<reference evidence="28" key="1">
    <citation type="submission" date="2025-08" db="UniProtKB">
        <authorList>
            <consortium name="RefSeq"/>
        </authorList>
    </citation>
    <scope>IDENTIFICATION</scope>
    <source>
        <tissue evidence="28">Whole organism</tissue>
    </source>
</reference>
<dbReference type="GO" id="GO:0008210">
    <property type="term" value="P:estrogen metabolic process"/>
    <property type="evidence" value="ECO:0007669"/>
    <property type="project" value="UniProtKB-ARBA"/>
</dbReference>
<evidence type="ECO:0000256" key="11">
    <source>
        <dbReference type="ARBA" id="ARBA00023128"/>
    </source>
</evidence>
<evidence type="ECO:0000256" key="18">
    <source>
        <dbReference type="ARBA" id="ARBA00065174"/>
    </source>
</evidence>
<evidence type="ECO:0000256" key="9">
    <source>
        <dbReference type="ARBA" id="ARBA00023027"/>
    </source>
</evidence>
<dbReference type="RefSeq" id="XP_018022497.1">
    <property type="nucleotide sequence ID" value="XM_018167008.2"/>
</dbReference>
<evidence type="ECO:0000256" key="2">
    <source>
        <dbReference type="ARBA" id="ARBA00005194"/>
    </source>
</evidence>
<dbReference type="PRINTS" id="PR00080">
    <property type="entry name" value="SDRFAMILY"/>
</dbReference>
<evidence type="ECO:0000256" key="20">
    <source>
        <dbReference type="ARBA" id="ARBA00070911"/>
    </source>
</evidence>
<dbReference type="SMART" id="SM00822">
    <property type="entry name" value="PKS_KR"/>
    <property type="match status" value="1"/>
</dbReference>
<organism evidence="27 28">
    <name type="scientific">Hyalella azteca</name>
    <name type="common">Amphipod</name>
    <dbReference type="NCBI Taxonomy" id="294128"/>
    <lineage>
        <taxon>Eukaryota</taxon>
        <taxon>Metazoa</taxon>
        <taxon>Ecdysozoa</taxon>
        <taxon>Arthropoda</taxon>
        <taxon>Crustacea</taxon>
        <taxon>Multicrustacea</taxon>
        <taxon>Malacostraca</taxon>
        <taxon>Eumalacostraca</taxon>
        <taxon>Peracarida</taxon>
        <taxon>Amphipoda</taxon>
        <taxon>Senticaudata</taxon>
        <taxon>Talitrida</taxon>
        <taxon>Talitroidea</taxon>
        <taxon>Hyalellidae</taxon>
        <taxon>Hyalella</taxon>
    </lineage>
</organism>
<evidence type="ECO:0000256" key="13">
    <source>
        <dbReference type="ARBA" id="ARBA00037929"/>
    </source>
</evidence>
<keyword evidence="5" id="KW-0444">Lipid biosynthesis</keyword>
<evidence type="ECO:0000256" key="21">
    <source>
        <dbReference type="ARBA" id="ARBA00077835"/>
    </source>
</evidence>
<keyword evidence="9" id="KW-0520">NAD</keyword>
<evidence type="ECO:0000313" key="28">
    <source>
        <dbReference type="RefSeq" id="XP_018022497.1"/>
    </source>
</evidence>
<dbReference type="GO" id="GO:0004303">
    <property type="term" value="F:estradiol 17-beta-dehydrogenase [NAD(P)+] activity"/>
    <property type="evidence" value="ECO:0007669"/>
    <property type="project" value="UniProtKB-EC"/>
</dbReference>
<dbReference type="GO" id="GO:0006633">
    <property type="term" value="P:fatty acid biosynthetic process"/>
    <property type="evidence" value="ECO:0007669"/>
    <property type="project" value="UniProtKB-KW"/>
</dbReference>
<feature type="domain" description="Ketoreductase" evidence="26">
    <location>
        <begin position="8"/>
        <end position="197"/>
    </location>
</feature>